<reference evidence="2 3" key="1">
    <citation type="submission" date="2015-08" db="EMBL/GenBank/DDBJ databases">
        <title>Next Generation Sequencing and Analysis of the Genome of Puccinia sorghi L Schw, the Causal Agent of Maize Common Rust.</title>
        <authorList>
            <person name="Rochi L."/>
            <person name="Burguener G."/>
            <person name="Darino M."/>
            <person name="Turjanski A."/>
            <person name="Kreff E."/>
            <person name="Dieguez M.J."/>
            <person name="Sacco F."/>
        </authorList>
    </citation>
    <scope>NUCLEOTIDE SEQUENCE [LARGE SCALE GENOMIC DNA]</scope>
    <source>
        <strain evidence="2 3">RO10H11247</strain>
    </source>
</reference>
<feature type="non-terminal residue" evidence="2">
    <location>
        <position position="1"/>
    </location>
</feature>
<sequence length="108" mass="12373">DSENNEVVQTSSNKKGSATNQNKSNELNELTKEVSNFSFFFSLYHSDWVLLQIDFGIKEITSSSAWRQEFERCAKGKNLRGLISGYGICWNIKYQSQECAYEAREVSL</sequence>
<dbReference type="VEuPathDB" id="FungiDB:VP01_8435g2"/>
<evidence type="ECO:0000313" key="3">
    <source>
        <dbReference type="Proteomes" id="UP000037035"/>
    </source>
</evidence>
<accession>A0A0L6U9B8</accession>
<dbReference type="OrthoDB" id="2506354at2759"/>
<feature type="region of interest" description="Disordered" evidence="1">
    <location>
        <begin position="1"/>
        <end position="24"/>
    </location>
</feature>
<evidence type="ECO:0000313" key="2">
    <source>
        <dbReference type="EMBL" id="KNZ45154.1"/>
    </source>
</evidence>
<name>A0A0L6U9B8_9BASI</name>
<protein>
    <submittedName>
        <fullName evidence="2">Uncharacterized protein</fullName>
    </submittedName>
</protein>
<organism evidence="2 3">
    <name type="scientific">Puccinia sorghi</name>
    <dbReference type="NCBI Taxonomy" id="27349"/>
    <lineage>
        <taxon>Eukaryota</taxon>
        <taxon>Fungi</taxon>
        <taxon>Dikarya</taxon>
        <taxon>Basidiomycota</taxon>
        <taxon>Pucciniomycotina</taxon>
        <taxon>Pucciniomycetes</taxon>
        <taxon>Pucciniales</taxon>
        <taxon>Pucciniaceae</taxon>
        <taxon>Puccinia</taxon>
    </lineage>
</organism>
<comment type="caution">
    <text evidence="2">The sequence shown here is derived from an EMBL/GenBank/DDBJ whole genome shotgun (WGS) entry which is preliminary data.</text>
</comment>
<dbReference type="AlphaFoldDB" id="A0A0L6U9B8"/>
<keyword evidence="3" id="KW-1185">Reference proteome</keyword>
<proteinExistence type="predicted"/>
<dbReference type="EMBL" id="LAVV01013977">
    <property type="protein sequence ID" value="KNZ45154.1"/>
    <property type="molecule type" value="Genomic_DNA"/>
</dbReference>
<evidence type="ECO:0000256" key="1">
    <source>
        <dbReference type="SAM" id="MobiDB-lite"/>
    </source>
</evidence>
<gene>
    <name evidence="2" type="ORF">VP01_8435g2</name>
</gene>
<dbReference type="Proteomes" id="UP000037035">
    <property type="component" value="Unassembled WGS sequence"/>
</dbReference>